<evidence type="ECO:0000313" key="3">
    <source>
        <dbReference type="EMBL" id="KAK4504021.1"/>
    </source>
</evidence>
<name>A0ABR0ESB1_ZASCE</name>
<protein>
    <recommendedName>
        <fullName evidence="2">Protein kinase domain-containing protein</fullName>
    </recommendedName>
</protein>
<dbReference type="PROSITE" id="PS50011">
    <property type="entry name" value="PROTEIN_KINASE_DOM"/>
    <property type="match status" value="1"/>
</dbReference>
<feature type="domain" description="Protein kinase" evidence="2">
    <location>
        <begin position="51"/>
        <end position="370"/>
    </location>
</feature>
<evidence type="ECO:0000256" key="1">
    <source>
        <dbReference type="SAM" id="MobiDB-lite"/>
    </source>
</evidence>
<dbReference type="Gene3D" id="1.10.510.10">
    <property type="entry name" value="Transferase(Phosphotransferase) domain 1"/>
    <property type="match status" value="1"/>
</dbReference>
<accession>A0ABR0ESB1</accession>
<gene>
    <name evidence="3" type="ORF">PRZ48_004936</name>
</gene>
<evidence type="ECO:0000259" key="2">
    <source>
        <dbReference type="PROSITE" id="PS50011"/>
    </source>
</evidence>
<comment type="caution">
    <text evidence="3">The sequence shown here is derived from an EMBL/GenBank/DDBJ whole genome shotgun (WGS) entry which is preliminary data.</text>
</comment>
<dbReference type="InterPro" id="IPR000719">
    <property type="entry name" value="Prot_kinase_dom"/>
</dbReference>
<dbReference type="EMBL" id="JAXOVC010000003">
    <property type="protein sequence ID" value="KAK4504021.1"/>
    <property type="molecule type" value="Genomic_DNA"/>
</dbReference>
<proteinExistence type="predicted"/>
<dbReference type="SUPFAM" id="SSF56112">
    <property type="entry name" value="Protein kinase-like (PK-like)"/>
    <property type="match status" value="1"/>
</dbReference>
<dbReference type="InterPro" id="IPR011009">
    <property type="entry name" value="Kinase-like_dom_sf"/>
</dbReference>
<keyword evidence="4" id="KW-1185">Reference proteome</keyword>
<reference evidence="3 4" key="1">
    <citation type="journal article" date="2023" name="G3 (Bethesda)">
        <title>A chromosome-level genome assembly of Zasmidium syzygii isolated from banana leaves.</title>
        <authorList>
            <person name="van Westerhoven A.C."/>
            <person name="Mehrabi R."/>
            <person name="Talebi R."/>
            <person name="Steentjes M.B.F."/>
            <person name="Corcolon B."/>
            <person name="Chong P.A."/>
            <person name="Kema G.H.J."/>
            <person name="Seidl M.F."/>
        </authorList>
    </citation>
    <scope>NUCLEOTIDE SEQUENCE [LARGE SCALE GENOMIC DNA]</scope>
    <source>
        <strain evidence="3 4">P124</strain>
    </source>
</reference>
<feature type="region of interest" description="Disordered" evidence="1">
    <location>
        <begin position="13"/>
        <end position="41"/>
    </location>
</feature>
<dbReference type="Proteomes" id="UP001305779">
    <property type="component" value="Unassembled WGS sequence"/>
</dbReference>
<evidence type="ECO:0000313" key="4">
    <source>
        <dbReference type="Proteomes" id="UP001305779"/>
    </source>
</evidence>
<sequence length="370" mass="42115">MLGALLSTFWAKKPQPNDSQVDSVVEQGSKRKGASWAPDSEQARFENESEQLILKELGSGAFATVFATIGKSDANNSVIEYNRAKGNPVQQKAVIENMRKSLLAAKLLDSRLIGMEQYADEFRLEISMLRYVAKAYLDKEKHGVARILHPDIGPKPRSWYQMEMLTGGALCDFRHLFWKRPPPLGGTIPAGLLWHMIAQLTETLMFLNFGIVDGKRIKNCHIIAHHDLHEGNILFRWPGTTHQFYPDVVVADFGRSFEMPLDMDDEEYADEIYRTQVRDLRQLIVALGILTSKAGEDGDTLEGVLALLDGVQVSSKNIDMKRVLNKAMLFARRRRLEFYNKLPEAWIQYFSRPAVSDKELEIFLQQFKRA</sequence>
<organism evidence="3 4">
    <name type="scientific">Zasmidium cellare</name>
    <name type="common">Wine cellar mold</name>
    <name type="synonym">Racodium cellare</name>
    <dbReference type="NCBI Taxonomy" id="395010"/>
    <lineage>
        <taxon>Eukaryota</taxon>
        <taxon>Fungi</taxon>
        <taxon>Dikarya</taxon>
        <taxon>Ascomycota</taxon>
        <taxon>Pezizomycotina</taxon>
        <taxon>Dothideomycetes</taxon>
        <taxon>Dothideomycetidae</taxon>
        <taxon>Mycosphaerellales</taxon>
        <taxon>Mycosphaerellaceae</taxon>
        <taxon>Zasmidium</taxon>
    </lineage>
</organism>